<feature type="transmembrane region" description="Helical" evidence="8">
    <location>
        <begin position="162"/>
        <end position="184"/>
    </location>
</feature>
<protein>
    <recommendedName>
        <fullName evidence="11">Permease</fullName>
    </recommendedName>
</protein>
<comment type="caution">
    <text evidence="9">The sequence shown here is derived from an EMBL/GenBank/DDBJ whole genome shotgun (WGS) entry which is preliminary data.</text>
</comment>
<proteinExistence type="inferred from homology"/>
<dbReference type="InterPro" id="IPR004776">
    <property type="entry name" value="Mem_transp_PIN-like"/>
</dbReference>
<organism evidence="9 10">
    <name type="scientific">Spirochaeta isovalerica</name>
    <dbReference type="NCBI Taxonomy" id="150"/>
    <lineage>
        <taxon>Bacteria</taxon>
        <taxon>Pseudomonadati</taxon>
        <taxon>Spirochaetota</taxon>
        <taxon>Spirochaetia</taxon>
        <taxon>Spirochaetales</taxon>
        <taxon>Spirochaetaceae</taxon>
        <taxon>Spirochaeta</taxon>
    </lineage>
</organism>
<feature type="transmembrane region" description="Helical" evidence="8">
    <location>
        <begin position="228"/>
        <end position="250"/>
    </location>
</feature>
<dbReference type="GO" id="GO:0055085">
    <property type="term" value="P:transmembrane transport"/>
    <property type="evidence" value="ECO:0007669"/>
    <property type="project" value="InterPro"/>
</dbReference>
<evidence type="ECO:0000256" key="8">
    <source>
        <dbReference type="SAM" id="Phobius"/>
    </source>
</evidence>
<feature type="transmembrane region" description="Helical" evidence="8">
    <location>
        <begin position="127"/>
        <end position="150"/>
    </location>
</feature>
<keyword evidence="5 8" id="KW-0812">Transmembrane</keyword>
<dbReference type="PANTHER" id="PTHR36838">
    <property type="entry name" value="AUXIN EFFLUX CARRIER FAMILY PROTEIN"/>
    <property type="match status" value="1"/>
</dbReference>
<evidence type="ECO:0000256" key="4">
    <source>
        <dbReference type="ARBA" id="ARBA00022475"/>
    </source>
</evidence>
<gene>
    <name evidence="9" type="ORF">HNR50_004140</name>
</gene>
<dbReference type="AlphaFoldDB" id="A0A841RGC6"/>
<evidence type="ECO:0000256" key="6">
    <source>
        <dbReference type="ARBA" id="ARBA00022989"/>
    </source>
</evidence>
<keyword evidence="3" id="KW-0813">Transport</keyword>
<feature type="transmembrane region" description="Helical" evidence="8">
    <location>
        <begin position="6"/>
        <end position="29"/>
    </location>
</feature>
<accession>A0A841RGC6</accession>
<evidence type="ECO:0000256" key="1">
    <source>
        <dbReference type="ARBA" id="ARBA00004651"/>
    </source>
</evidence>
<comment type="subcellular location">
    <subcellularLocation>
        <location evidence="1">Cell membrane</location>
        <topology evidence="1">Multi-pass membrane protein</topology>
    </subcellularLocation>
</comment>
<name>A0A841RGC6_9SPIO</name>
<dbReference type="PANTHER" id="PTHR36838:SF4">
    <property type="entry name" value="AUXIN EFFLUX CARRIER FAMILY PROTEIN"/>
    <property type="match status" value="1"/>
</dbReference>
<keyword evidence="6 8" id="KW-1133">Transmembrane helix</keyword>
<keyword evidence="7 8" id="KW-0472">Membrane</keyword>
<comment type="similarity">
    <text evidence="2">Belongs to the auxin efflux carrier (TC 2.A.69) family.</text>
</comment>
<dbReference type="EMBL" id="JACHGJ010000012">
    <property type="protein sequence ID" value="MBB6482441.1"/>
    <property type="molecule type" value="Genomic_DNA"/>
</dbReference>
<dbReference type="GO" id="GO:0005886">
    <property type="term" value="C:plasma membrane"/>
    <property type="evidence" value="ECO:0007669"/>
    <property type="project" value="UniProtKB-SubCell"/>
</dbReference>
<feature type="transmembrane region" description="Helical" evidence="8">
    <location>
        <begin position="285"/>
        <end position="308"/>
    </location>
</feature>
<feature type="transmembrane region" description="Helical" evidence="8">
    <location>
        <begin position="103"/>
        <end position="121"/>
    </location>
</feature>
<feature type="transmembrane region" description="Helical" evidence="8">
    <location>
        <begin position="69"/>
        <end position="91"/>
    </location>
</feature>
<dbReference type="Proteomes" id="UP000587760">
    <property type="component" value="Unassembled WGS sequence"/>
</dbReference>
<sequence>MSSFLFSVNAVLPVFLLILTGLVLRRLALIDEGFINVSSKLVFKVALPALIFSKISRVDFLSLLNGKEIYTIFFLVSGGFFLIFFLSGFFIKNGAERGAFVQGAFRSNIAIVGLAIIINVFGDSGAARTAISLVLIFPLYNIYAVMALVIPLQKENAGTIKMILKAIVTNPLIIAVIVSLPFSLLSIDTGKVFETFTGYLSNLTLPLALIGVGGSLNFSTFSEKFSKALASALIKLVFYPVLVVIILLAAGIRGESLGVIFIMLGSPSAVSSYVMAKAMGSDSDLAAGIIVLTTLGSVLTLGLGIFLMKSYGLI</sequence>
<evidence type="ECO:0000256" key="7">
    <source>
        <dbReference type="ARBA" id="ARBA00023136"/>
    </source>
</evidence>
<dbReference type="RefSeq" id="WP_184748679.1">
    <property type="nucleotide sequence ID" value="NZ_JACHGJ010000012.1"/>
</dbReference>
<evidence type="ECO:0000313" key="10">
    <source>
        <dbReference type="Proteomes" id="UP000587760"/>
    </source>
</evidence>
<evidence type="ECO:0000313" key="9">
    <source>
        <dbReference type="EMBL" id="MBB6482441.1"/>
    </source>
</evidence>
<dbReference type="Pfam" id="PF03547">
    <property type="entry name" value="Mem_trans"/>
    <property type="match status" value="1"/>
</dbReference>
<keyword evidence="4" id="KW-1003">Cell membrane</keyword>
<dbReference type="Gene3D" id="1.20.1530.20">
    <property type="match status" value="1"/>
</dbReference>
<feature type="transmembrane region" description="Helical" evidence="8">
    <location>
        <begin position="196"/>
        <end position="216"/>
    </location>
</feature>
<reference evidence="9 10" key="1">
    <citation type="submission" date="2020-08" db="EMBL/GenBank/DDBJ databases">
        <title>Genomic Encyclopedia of Type Strains, Phase IV (KMG-IV): sequencing the most valuable type-strain genomes for metagenomic binning, comparative biology and taxonomic classification.</title>
        <authorList>
            <person name="Goeker M."/>
        </authorList>
    </citation>
    <scope>NUCLEOTIDE SEQUENCE [LARGE SCALE GENOMIC DNA]</scope>
    <source>
        <strain evidence="9 10">DSM 2461</strain>
    </source>
</reference>
<evidence type="ECO:0000256" key="5">
    <source>
        <dbReference type="ARBA" id="ARBA00022692"/>
    </source>
</evidence>
<dbReference type="InterPro" id="IPR038770">
    <property type="entry name" value="Na+/solute_symporter_sf"/>
</dbReference>
<evidence type="ECO:0000256" key="3">
    <source>
        <dbReference type="ARBA" id="ARBA00022448"/>
    </source>
</evidence>
<keyword evidence="10" id="KW-1185">Reference proteome</keyword>
<evidence type="ECO:0000256" key="2">
    <source>
        <dbReference type="ARBA" id="ARBA00010145"/>
    </source>
</evidence>
<evidence type="ECO:0008006" key="11">
    <source>
        <dbReference type="Google" id="ProtNLM"/>
    </source>
</evidence>